<dbReference type="InterPro" id="IPR036047">
    <property type="entry name" value="F-box-like_dom_sf"/>
</dbReference>
<evidence type="ECO:0000313" key="1">
    <source>
        <dbReference type="EMBL" id="RMY62697.1"/>
    </source>
</evidence>
<proteinExistence type="predicted"/>
<dbReference type="CDD" id="cd09917">
    <property type="entry name" value="F-box_SF"/>
    <property type="match status" value="1"/>
</dbReference>
<comment type="caution">
    <text evidence="1">The sequence shown here is derived from an EMBL/GenBank/DDBJ whole genome shotgun (WGS) entry which is preliminary data.</text>
</comment>
<sequence>MSKNQIPLPYLPNEIWLQIATYSDPRDLWLSLRVVNHQLAECVDQHFLDHVLPTTAIALPITLPTYDIRNPLHGRAILHCWARQGGKTEGKDRLLYNLVKVEPAHARIQLLDRWTRMRDDAGGRLDGKVRWDLELGHARVRMPLRQARLEMVQGEEAEGAFLSFDWRPTFTRFFESIYPGQFCFSLAWEASKMQNPRSRGWIVVCSSMTGWFTFKSQ</sequence>
<evidence type="ECO:0008006" key="3">
    <source>
        <dbReference type="Google" id="ProtNLM"/>
    </source>
</evidence>
<protein>
    <recommendedName>
        <fullName evidence="3">F-box domain-containing protein</fullName>
    </recommendedName>
</protein>
<evidence type="ECO:0000313" key="2">
    <source>
        <dbReference type="Proteomes" id="UP000270230"/>
    </source>
</evidence>
<name>A0A3M7DF67_HORWE</name>
<gene>
    <name evidence="1" type="ORF">D0865_00308</name>
</gene>
<dbReference type="SUPFAM" id="SSF81383">
    <property type="entry name" value="F-box domain"/>
    <property type="match status" value="1"/>
</dbReference>
<dbReference type="EMBL" id="QWIN01000008">
    <property type="protein sequence ID" value="RMY62697.1"/>
    <property type="molecule type" value="Genomic_DNA"/>
</dbReference>
<reference evidence="1 2" key="1">
    <citation type="journal article" date="2018" name="BMC Genomics">
        <title>Genomic evidence for intraspecific hybridization in a clonal and extremely halotolerant yeast.</title>
        <authorList>
            <person name="Gostincar C."/>
            <person name="Stajich J.E."/>
            <person name="Zupancic J."/>
            <person name="Zalar P."/>
            <person name="Gunde-Cimerman N."/>
        </authorList>
    </citation>
    <scope>NUCLEOTIDE SEQUENCE [LARGE SCALE GENOMIC DNA]</scope>
    <source>
        <strain evidence="1 2">EXF-151</strain>
    </source>
</reference>
<accession>A0A3M7DF67</accession>
<dbReference type="Proteomes" id="UP000270230">
    <property type="component" value="Unassembled WGS sequence"/>
</dbReference>
<dbReference type="OrthoDB" id="3875001at2759"/>
<organism evidence="1 2">
    <name type="scientific">Hortaea werneckii</name>
    <name type="common">Black yeast</name>
    <name type="synonym">Cladosporium werneckii</name>
    <dbReference type="NCBI Taxonomy" id="91943"/>
    <lineage>
        <taxon>Eukaryota</taxon>
        <taxon>Fungi</taxon>
        <taxon>Dikarya</taxon>
        <taxon>Ascomycota</taxon>
        <taxon>Pezizomycotina</taxon>
        <taxon>Dothideomycetes</taxon>
        <taxon>Dothideomycetidae</taxon>
        <taxon>Mycosphaerellales</taxon>
        <taxon>Teratosphaeriaceae</taxon>
        <taxon>Hortaea</taxon>
    </lineage>
</organism>
<dbReference type="AlphaFoldDB" id="A0A3M7DF67"/>